<evidence type="ECO:0000313" key="3">
    <source>
        <dbReference type="Proteomes" id="UP001515480"/>
    </source>
</evidence>
<reference evidence="2 3" key="1">
    <citation type="journal article" date="2024" name="Science">
        <title>Giant polyketide synthase enzymes in the biosynthesis of giant marine polyether toxins.</title>
        <authorList>
            <person name="Fallon T.R."/>
            <person name="Shende V.V."/>
            <person name="Wierzbicki I.H."/>
            <person name="Pendleton A.L."/>
            <person name="Watervoot N.F."/>
            <person name="Auber R.P."/>
            <person name="Gonzalez D.J."/>
            <person name="Wisecaver J.H."/>
            <person name="Moore B.S."/>
        </authorList>
    </citation>
    <scope>NUCLEOTIDE SEQUENCE [LARGE SCALE GENOMIC DNA]</scope>
    <source>
        <strain evidence="2 3">12B1</strain>
    </source>
</reference>
<feature type="compositionally biased region" description="Pro residues" evidence="1">
    <location>
        <begin position="152"/>
        <end position="161"/>
    </location>
</feature>
<dbReference type="Proteomes" id="UP001515480">
    <property type="component" value="Unassembled WGS sequence"/>
</dbReference>
<comment type="caution">
    <text evidence="2">The sequence shown here is derived from an EMBL/GenBank/DDBJ whole genome shotgun (WGS) entry which is preliminary data.</text>
</comment>
<keyword evidence="3" id="KW-1185">Reference proteome</keyword>
<dbReference type="EMBL" id="JBGBPQ010000002">
    <property type="protein sequence ID" value="KAL1527640.1"/>
    <property type="molecule type" value="Genomic_DNA"/>
</dbReference>
<evidence type="ECO:0000256" key="1">
    <source>
        <dbReference type="SAM" id="MobiDB-lite"/>
    </source>
</evidence>
<feature type="compositionally biased region" description="Low complexity" evidence="1">
    <location>
        <begin position="82"/>
        <end position="91"/>
    </location>
</feature>
<feature type="compositionally biased region" description="Basic and acidic residues" evidence="1">
    <location>
        <begin position="63"/>
        <end position="81"/>
    </location>
</feature>
<evidence type="ECO:0000313" key="2">
    <source>
        <dbReference type="EMBL" id="KAL1527640.1"/>
    </source>
</evidence>
<dbReference type="AlphaFoldDB" id="A0AB34K0F7"/>
<gene>
    <name evidence="2" type="ORF">AB1Y20_009026</name>
</gene>
<organism evidence="2 3">
    <name type="scientific">Prymnesium parvum</name>
    <name type="common">Toxic golden alga</name>
    <dbReference type="NCBI Taxonomy" id="97485"/>
    <lineage>
        <taxon>Eukaryota</taxon>
        <taxon>Haptista</taxon>
        <taxon>Haptophyta</taxon>
        <taxon>Prymnesiophyceae</taxon>
        <taxon>Prymnesiales</taxon>
        <taxon>Prymnesiaceae</taxon>
        <taxon>Prymnesium</taxon>
    </lineage>
</organism>
<sequence length="428" mass="48663">MTTSSVYSHLEQWLALQEDVVDAAMEEIARAHDRLLTQMEALEQKIRPATKRTPEAYLNGASHDNDPRETDSPSERSHYDSARSPASAPDSVPLPAPTFASPEPSVDKFPAIETVLARRRRRLPHALAPVHFAGDAQLSRRSTPVVASTPCHAPPRVPPPLRAGMDPQCGTVATEGRTATARTCAFNRLLIASPPKGQQTSSGRPAALSAIGALRVVLLRSQLAHWRALHAAAVMRVPHSHDNGARAYIRLAWKRLRRQLRQRASRLARPQLRRGLSRLRAAAHALLRRRESIATTALLPYAQGWRRWSAWRAMLEEVASLCRRAECRLRLRRLRRGFERCALRARFARLWRRKVEERERERGGILRQHLPCMRRFDARAVFLEGGSKAMAEEYRSRRIRATHLYAWSSHTFLRKSTRKSENQLFPKR</sequence>
<accession>A0AB34K0F7</accession>
<protein>
    <submittedName>
        <fullName evidence="2">Uncharacterized protein</fullName>
    </submittedName>
</protein>
<feature type="region of interest" description="Disordered" evidence="1">
    <location>
        <begin position="141"/>
        <end position="163"/>
    </location>
</feature>
<proteinExistence type="predicted"/>
<feature type="region of interest" description="Disordered" evidence="1">
    <location>
        <begin position="45"/>
        <end position="106"/>
    </location>
</feature>
<name>A0AB34K0F7_PRYPA</name>